<comment type="caution">
    <text evidence="1">The sequence shown here is derived from an EMBL/GenBank/DDBJ whole genome shotgun (WGS) entry which is preliminary data.</text>
</comment>
<organism evidence="1 2">
    <name type="scientific">Hyalomma asiaticum</name>
    <name type="common">Tick</name>
    <dbReference type="NCBI Taxonomy" id="266040"/>
    <lineage>
        <taxon>Eukaryota</taxon>
        <taxon>Metazoa</taxon>
        <taxon>Ecdysozoa</taxon>
        <taxon>Arthropoda</taxon>
        <taxon>Chelicerata</taxon>
        <taxon>Arachnida</taxon>
        <taxon>Acari</taxon>
        <taxon>Parasitiformes</taxon>
        <taxon>Ixodida</taxon>
        <taxon>Ixodoidea</taxon>
        <taxon>Ixodidae</taxon>
        <taxon>Hyalomminae</taxon>
        <taxon>Hyalomma</taxon>
    </lineage>
</organism>
<evidence type="ECO:0000313" key="2">
    <source>
        <dbReference type="Proteomes" id="UP000821845"/>
    </source>
</evidence>
<sequence length="106" mass="11567">MKTGEERFFEREKYRCLSAADAYHGVRARASGDIDAPGTACLPPEKTPPAVLCRDGGRVARGARTVASKELYDSSVDYIGYNDIWGRASPQEDPGDGLRQSSENEV</sequence>
<gene>
    <name evidence="1" type="ORF">HPB50_018494</name>
</gene>
<accession>A0ACB7SZP6</accession>
<name>A0ACB7SZP6_HYAAI</name>
<keyword evidence="2" id="KW-1185">Reference proteome</keyword>
<protein>
    <submittedName>
        <fullName evidence="1">Uncharacterized protein</fullName>
    </submittedName>
</protein>
<dbReference type="EMBL" id="CM023482">
    <property type="protein sequence ID" value="KAH6939461.1"/>
    <property type="molecule type" value="Genomic_DNA"/>
</dbReference>
<reference evidence="1" key="1">
    <citation type="submission" date="2020-05" db="EMBL/GenBank/DDBJ databases">
        <title>Large-scale comparative analyses of tick genomes elucidate their genetic diversity and vector capacities.</title>
        <authorList>
            <person name="Jia N."/>
            <person name="Wang J."/>
            <person name="Shi W."/>
            <person name="Du L."/>
            <person name="Sun Y."/>
            <person name="Zhan W."/>
            <person name="Jiang J."/>
            <person name="Wang Q."/>
            <person name="Zhang B."/>
            <person name="Ji P."/>
            <person name="Sakyi L.B."/>
            <person name="Cui X."/>
            <person name="Yuan T."/>
            <person name="Jiang B."/>
            <person name="Yang W."/>
            <person name="Lam T.T.-Y."/>
            <person name="Chang Q."/>
            <person name="Ding S."/>
            <person name="Wang X."/>
            <person name="Zhu J."/>
            <person name="Ruan X."/>
            <person name="Zhao L."/>
            <person name="Wei J."/>
            <person name="Que T."/>
            <person name="Du C."/>
            <person name="Cheng J."/>
            <person name="Dai P."/>
            <person name="Han X."/>
            <person name="Huang E."/>
            <person name="Gao Y."/>
            <person name="Liu J."/>
            <person name="Shao H."/>
            <person name="Ye R."/>
            <person name="Li L."/>
            <person name="Wei W."/>
            <person name="Wang X."/>
            <person name="Wang C."/>
            <person name="Yang T."/>
            <person name="Huo Q."/>
            <person name="Li W."/>
            <person name="Guo W."/>
            <person name="Chen H."/>
            <person name="Zhou L."/>
            <person name="Ni X."/>
            <person name="Tian J."/>
            <person name="Zhou Y."/>
            <person name="Sheng Y."/>
            <person name="Liu T."/>
            <person name="Pan Y."/>
            <person name="Xia L."/>
            <person name="Li J."/>
            <person name="Zhao F."/>
            <person name="Cao W."/>
        </authorList>
    </citation>
    <scope>NUCLEOTIDE SEQUENCE</scope>
    <source>
        <strain evidence="1">Hyas-2018</strain>
    </source>
</reference>
<evidence type="ECO:0000313" key="1">
    <source>
        <dbReference type="EMBL" id="KAH6939461.1"/>
    </source>
</evidence>
<dbReference type="Proteomes" id="UP000821845">
    <property type="component" value="Chromosome 2"/>
</dbReference>
<proteinExistence type="predicted"/>